<gene>
    <name evidence="1" type="ORF">P5G62_004645</name>
</gene>
<dbReference type="InterPro" id="IPR052036">
    <property type="entry name" value="Hydrolase/PRTase-associated"/>
</dbReference>
<evidence type="ECO:0000313" key="1">
    <source>
        <dbReference type="EMBL" id="MFB3166435.1"/>
    </source>
</evidence>
<evidence type="ECO:0000313" key="2">
    <source>
        <dbReference type="Proteomes" id="UP001241748"/>
    </source>
</evidence>
<comment type="caution">
    <text evidence="1">The sequence shown here is derived from an EMBL/GenBank/DDBJ whole genome shotgun (WGS) entry which is preliminary data.</text>
</comment>
<dbReference type="Gene3D" id="3.40.1660.10">
    <property type="entry name" value="EreA-like (biosynthetic domain)"/>
    <property type="match status" value="1"/>
</dbReference>
<accession>A0ABV4YRF0</accession>
<dbReference type="Pfam" id="PF05139">
    <property type="entry name" value="Erythro_esteras"/>
    <property type="match status" value="1"/>
</dbReference>
<protein>
    <submittedName>
        <fullName evidence="1">Erythromycin esterase family protein</fullName>
    </submittedName>
</protein>
<dbReference type="InterPro" id="IPR007815">
    <property type="entry name" value="Emycin_Estase"/>
</dbReference>
<dbReference type="RefSeq" id="WP_306073837.1">
    <property type="nucleotide sequence ID" value="NZ_JAROBZ020000001.1"/>
</dbReference>
<dbReference type="PANTHER" id="PTHR31299:SF0">
    <property type="entry name" value="ESTERASE, PUTATIVE (AFU_ORTHOLOGUE AFUA_1G05850)-RELATED"/>
    <property type="match status" value="1"/>
</dbReference>
<dbReference type="PIRSF" id="PIRSF036794">
    <property type="entry name" value="UCP_erythr_ester"/>
    <property type="match status" value="1"/>
</dbReference>
<dbReference type="PANTHER" id="PTHR31299">
    <property type="entry name" value="ESTERASE, PUTATIVE (AFU_ORTHOLOGUE AFUA_1G05850)-RELATED"/>
    <property type="match status" value="1"/>
</dbReference>
<keyword evidence="2" id="KW-1185">Reference proteome</keyword>
<dbReference type="Gene3D" id="1.20.1440.30">
    <property type="entry name" value="Biosynthetic Protein domain"/>
    <property type="match status" value="1"/>
</dbReference>
<dbReference type="Proteomes" id="UP001241748">
    <property type="component" value="Unassembled WGS sequence"/>
</dbReference>
<dbReference type="CDD" id="cd14728">
    <property type="entry name" value="Ere-like"/>
    <property type="match status" value="1"/>
</dbReference>
<reference evidence="1 2" key="1">
    <citation type="submission" date="2024-05" db="EMBL/GenBank/DDBJ databases">
        <authorList>
            <person name="Venkateswaran K."/>
        </authorList>
    </citation>
    <scope>NUCLEOTIDE SEQUENCE [LARGE SCALE GENOMIC DNA]</scope>
    <source>
        <strain evidence="1 2">179-C4-2-HS</strain>
    </source>
</reference>
<dbReference type="Gene3D" id="3.30.1870.10">
    <property type="entry name" value="EreA-like, domain 2"/>
    <property type="match status" value="1"/>
</dbReference>
<dbReference type="SUPFAM" id="SSF159501">
    <property type="entry name" value="EreA/ChaN-like"/>
    <property type="match status" value="1"/>
</dbReference>
<organism evidence="1 2">
    <name type="scientific">Neobacillus driksii</name>
    <dbReference type="NCBI Taxonomy" id="3035913"/>
    <lineage>
        <taxon>Bacteria</taxon>
        <taxon>Bacillati</taxon>
        <taxon>Bacillota</taxon>
        <taxon>Bacilli</taxon>
        <taxon>Bacillales</taxon>
        <taxon>Bacillaceae</taxon>
        <taxon>Neobacillus</taxon>
    </lineage>
</organism>
<sequence length="418" mass="47765">MHMFESVKKYAKPFETVDDLDPLLAAIGDAKYVLLGEASHGTSEFYTIRAELTKRLIKEKGFSIIAVEGDWPSCQSINRYIKNIGTETDVRGALESFNRWPTWMWANEEIIDLVEWLRNYNQQTSLKNKVGFYGLDVYSLWESMDEIIKYLERTGNSGLAQARNAFSCFEPYNRNNESYAVSAGYLSENCIKEALSLLNTIQKNKWKYDDEEENSLNMEVNALVTVNAEEYYRTMVLSDSKSWNVRDIHMVEALNAVMKYYGEGAKVIIWEHNTHVGDARATDMKEAGMVNVGQLIREQNYPEDVYIVGFGTNSGTVIASTEWGVDLRVTNVPEAQAGSWENLMHKAGAFNQYLLFNDVNRKEFNQTIGHRAIGVVYRPEYEQYGNYVPSVMSSRYDGFIFVDKTHALHPLKTGSLVF</sequence>
<dbReference type="InterPro" id="IPR014622">
    <property type="entry name" value="UCP036794_erythomycin"/>
</dbReference>
<dbReference type="EMBL" id="JAROBZ020000001">
    <property type="protein sequence ID" value="MFB3166435.1"/>
    <property type="molecule type" value="Genomic_DNA"/>
</dbReference>
<name>A0ABV4YRF0_9BACI</name>
<proteinExistence type="predicted"/>